<feature type="signal peptide" evidence="2">
    <location>
        <begin position="1"/>
        <end position="29"/>
    </location>
</feature>
<protein>
    <submittedName>
        <fullName evidence="4">Amino acid ABC transporter substrate-binding protein, PAAT family (TC 3.A.1.3.-)</fullName>
    </submittedName>
</protein>
<sequence>MNWFRKLRYAAAAATLVGAAAASTTTASAVTIPEIMEKGTISIGVLTGLPPYDTTDSSGNTDGFLVDLAREVAKSLDVELDVVPVTNASRVAALESGRVDMLIAMTTATPQRARSLLFTNPYGSYQMTIVGPKDAEIRTLADLEGKKISVPKGSTQEATLISYNIPGLQIERFDDDALAMQALLSGQVDATAAVAVLANDLLKKRGVDDQFEVKEDLPLYTLYWSMALRADEWNLHQYLNNLIYYLEVTGVLDDLHKKWTGVPIPGGKLPTF</sequence>
<evidence type="ECO:0000256" key="2">
    <source>
        <dbReference type="SAM" id="SignalP"/>
    </source>
</evidence>
<evidence type="ECO:0000313" key="5">
    <source>
        <dbReference type="Proteomes" id="UP000199071"/>
    </source>
</evidence>
<dbReference type="Gene3D" id="3.40.190.10">
    <property type="entry name" value="Periplasmic binding protein-like II"/>
    <property type="match status" value="2"/>
</dbReference>
<name>A0A1G6EQ21_9HYPH</name>
<feature type="domain" description="Solute-binding protein family 3/N-terminal" evidence="3">
    <location>
        <begin position="40"/>
        <end position="263"/>
    </location>
</feature>
<dbReference type="InterPro" id="IPR001638">
    <property type="entry name" value="Solute-binding_3/MltF_N"/>
</dbReference>
<dbReference type="SUPFAM" id="SSF53850">
    <property type="entry name" value="Periplasmic binding protein-like II"/>
    <property type="match status" value="1"/>
</dbReference>
<keyword evidence="5" id="KW-1185">Reference proteome</keyword>
<reference evidence="4 5" key="1">
    <citation type="submission" date="2016-10" db="EMBL/GenBank/DDBJ databases">
        <authorList>
            <person name="de Groot N.N."/>
        </authorList>
    </citation>
    <scope>NUCLEOTIDE SEQUENCE [LARGE SCALE GENOMIC DNA]</scope>
    <source>
        <strain evidence="4 5">ATCC 35022</strain>
    </source>
</reference>
<proteinExistence type="predicted"/>
<evidence type="ECO:0000256" key="1">
    <source>
        <dbReference type="ARBA" id="ARBA00022729"/>
    </source>
</evidence>
<dbReference type="PANTHER" id="PTHR35936">
    <property type="entry name" value="MEMBRANE-BOUND LYTIC MUREIN TRANSGLYCOSYLASE F"/>
    <property type="match status" value="1"/>
</dbReference>
<evidence type="ECO:0000313" key="4">
    <source>
        <dbReference type="EMBL" id="SDB58995.1"/>
    </source>
</evidence>
<dbReference type="Pfam" id="PF00497">
    <property type="entry name" value="SBP_bac_3"/>
    <property type="match status" value="1"/>
</dbReference>
<dbReference type="AlphaFoldDB" id="A0A1G6EQ21"/>
<dbReference type="STRING" id="665467.SAMN02982931_04754"/>
<dbReference type="Proteomes" id="UP000199071">
    <property type="component" value="Unassembled WGS sequence"/>
</dbReference>
<dbReference type="SMART" id="SM00062">
    <property type="entry name" value="PBPb"/>
    <property type="match status" value="1"/>
</dbReference>
<accession>A0A1G6EQ21</accession>
<keyword evidence="1 2" id="KW-0732">Signal</keyword>
<dbReference type="PANTHER" id="PTHR35936:SF17">
    <property type="entry name" value="ARGININE-BINDING EXTRACELLULAR PROTEIN ARTP"/>
    <property type="match status" value="1"/>
</dbReference>
<gene>
    <name evidence="4" type="ORF">SAMN02982931_04754</name>
</gene>
<organism evidence="4 5">
    <name type="scientific">Bauldia litoralis</name>
    <dbReference type="NCBI Taxonomy" id="665467"/>
    <lineage>
        <taxon>Bacteria</taxon>
        <taxon>Pseudomonadati</taxon>
        <taxon>Pseudomonadota</taxon>
        <taxon>Alphaproteobacteria</taxon>
        <taxon>Hyphomicrobiales</taxon>
        <taxon>Kaistiaceae</taxon>
        <taxon>Bauldia</taxon>
    </lineage>
</organism>
<feature type="chain" id="PRO_5011557091" evidence="2">
    <location>
        <begin position="30"/>
        <end position="272"/>
    </location>
</feature>
<evidence type="ECO:0000259" key="3">
    <source>
        <dbReference type="SMART" id="SM00062"/>
    </source>
</evidence>
<dbReference type="EMBL" id="FMXQ01000019">
    <property type="protein sequence ID" value="SDB58995.1"/>
    <property type="molecule type" value="Genomic_DNA"/>
</dbReference>
<dbReference type="RefSeq" id="WP_175478621.1">
    <property type="nucleotide sequence ID" value="NZ_FMXQ01000019.1"/>
</dbReference>